<reference evidence="3" key="1">
    <citation type="submission" date="2016-09" db="EMBL/GenBank/DDBJ databases">
        <authorList>
            <person name="Varghese N."/>
            <person name="Submissions S."/>
        </authorList>
    </citation>
    <scope>NUCLEOTIDE SEQUENCE [LARGE SCALE GENOMIC DNA]</scope>
    <source>
        <strain evidence="3">ANC 4667</strain>
    </source>
</reference>
<dbReference type="SUPFAM" id="SSF56935">
    <property type="entry name" value="Porins"/>
    <property type="match status" value="1"/>
</dbReference>
<organism evidence="2 3">
    <name type="scientific">Acinetobacter kookii</name>
    <dbReference type="NCBI Taxonomy" id="1226327"/>
    <lineage>
        <taxon>Bacteria</taxon>
        <taxon>Pseudomonadati</taxon>
        <taxon>Pseudomonadota</taxon>
        <taxon>Gammaproteobacteria</taxon>
        <taxon>Moraxellales</taxon>
        <taxon>Moraxellaceae</taxon>
        <taxon>Acinetobacter</taxon>
    </lineage>
</organism>
<gene>
    <name evidence="2" type="ORF">SAMN05421732_101793</name>
</gene>
<name>A0A1G6H9L7_9GAMM</name>
<keyword evidence="3" id="KW-1185">Reference proteome</keyword>
<keyword evidence="1" id="KW-0732">Signal</keyword>
<evidence type="ECO:0000313" key="3">
    <source>
        <dbReference type="Proteomes" id="UP000243468"/>
    </source>
</evidence>
<dbReference type="Proteomes" id="UP000243468">
    <property type="component" value="Unassembled WGS sequence"/>
</dbReference>
<protein>
    <recommendedName>
        <fullName evidence="4">Phosphate-selective porin O and P</fullName>
    </recommendedName>
</protein>
<feature type="signal peptide" evidence="1">
    <location>
        <begin position="1"/>
        <end position="29"/>
    </location>
</feature>
<feature type="chain" id="PRO_5017181853" description="Phosphate-selective porin O and P" evidence="1">
    <location>
        <begin position="30"/>
        <end position="394"/>
    </location>
</feature>
<dbReference type="AlphaFoldDB" id="A0A1G6H9L7"/>
<dbReference type="OrthoDB" id="625456at2"/>
<accession>A0A1G6H9L7</accession>
<evidence type="ECO:0008006" key="4">
    <source>
        <dbReference type="Google" id="ProtNLM"/>
    </source>
</evidence>
<evidence type="ECO:0000313" key="2">
    <source>
        <dbReference type="EMBL" id="SDB90136.1"/>
    </source>
</evidence>
<proteinExistence type="predicted"/>
<dbReference type="EMBL" id="FMYO01000001">
    <property type="protein sequence ID" value="SDB90136.1"/>
    <property type="molecule type" value="Genomic_DNA"/>
</dbReference>
<evidence type="ECO:0000256" key="1">
    <source>
        <dbReference type="SAM" id="SignalP"/>
    </source>
</evidence>
<sequence length="394" mass="43972">MMSQRFLVKPFSFCALVASTLTMSATVQADTLSWGDADTDLGKLTVSGWLRANYQDKDYSDSDHKLKFNAAKLSLKYDAKSLFGDVEYRCYQNDTLCDFSTLVNANLGYKLNDDSRITMGLQDMPFGIGRFWSSSWYGSSMDNAGLEDVHNLGINWQQQLGTNTKVNVAYFVRDGGSFAGTGDDAARYAANYVKPEDASTDDIEEKNMWVARINQQIPLQDSPVKLNVGGSYWYSDLENNRNGQTGHRNAWNVFGRLNYQNANLTLTAGQNRADTQAVENPDYATVGSFESKYHVANKANYYVANLDYQMTDFYKDYDLTPYVSYTVFDKEKSGFATSTRNILGAQLDVKQFSLAAEYITGKNDVFIGGDAGSLAQGDAAGHSRLLNLLFMYNF</sequence>
<dbReference type="STRING" id="1226327.SAMN05421732_101793"/>